<name>A0ABV7HBR5_9GAMM</name>
<organism evidence="1 2">
    <name type="scientific">Litoribrevibacter euphylliae</name>
    <dbReference type="NCBI Taxonomy" id="1834034"/>
    <lineage>
        <taxon>Bacteria</taxon>
        <taxon>Pseudomonadati</taxon>
        <taxon>Pseudomonadota</taxon>
        <taxon>Gammaproteobacteria</taxon>
        <taxon>Oceanospirillales</taxon>
        <taxon>Oceanospirillaceae</taxon>
        <taxon>Litoribrevibacter</taxon>
    </lineage>
</organism>
<evidence type="ECO:0000313" key="1">
    <source>
        <dbReference type="EMBL" id="MFC3150148.1"/>
    </source>
</evidence>
<accession>A0ABV7HBR5</accession>
<gene>
    <name evidence="1" type="ORF">ACFOEK_03850</name>
</gene>
<dbReference type="RefSeq" id="WP_386716416.1">
    <property type="nucleotide sequence ID" value="NZ_JBHRSZ010000002.1"/>
</dbReference>
<comment type="caution">
    <text evidence="1">The sequence shown here is derived from an EMBL/GenBank/DDBJ whole genome shotgun (WGS) entry which is preliminary data.</text>
</comment>
<dbReference type="EMBL" id="JBHRSZ010000002">
    <property type="protein sequence ID" value="MFC3150148.1"/>
    <property type="molecule type" value="Genomic_DNA"/>
</dbReference>
<evidence type="ECO:0000313" key="2">
    <source>
        <dbReference type="Proteomes" id="UP001595476"/>
    </source>
</evidence>
<keyword evidence="2" id="KW-1185">Reference proteome</keyword>
<sequence length="159" mass="17883">MKSLIFSESSKTPVTLKQIPRSQYMDAPICKDPLNEKSRKSFFQLLRKKQAPKKPTTSSNSRETFSVAAWLSFDVEVQGAYSLLITYEDSWGEQDAVIEKTVARGTKSIMLSGQATIEVKGDLESLKVQLLGLPPETRCWVDDVHFQKKARPVEESQTA</sequence>
<dbReference type="Proteomes" id="UP001595476">
    <property type="component" value="Unassembled WGS sequence"/>
</dbReference>
<reference evidence="2" key="1">
    <citation type="journal article" date="2019" name="Int. J. Syst. Evol. Microbiol.">
        <title>The Global Catalogue of Microorganisms (GCM) 10K type strain sequencing project: providing services to taxonomists for standard genome sequencing and annotation.</title>
        <authorList>
            <consortium name="The Broad Institute Genomics Platform"/>
            <consortium name="The Broad Institute Genome Sequencing Center for Infectious Disease"/>
            <person name="Wu L."/>
            <person name="Ma J."/>
        </authorList>
    </citation>
    <scope>NUCLEOTIDE SEQUENCE [LARGE SCALE GENOMIC DNA]</scope>
    <source>
        <strain evidence="2">KCTC 52438</strain>
    </source>
</reference>
<proteinExistence type="predicted"/>
<protein>
    <submittedName>
        <fullName evidence="1">Uncharacterized protein</fullName>
    </submittedName>
</protein>